<organism evidence="2 3">
    <name type="scientific">Ancylostoma ceylanicum</name>
    <dbReference type="NCBI Taxonomy" id="53326"/>
    <lineage>
        <taxon>Eukaryota</taxon>
        <taxon>Metazoa</taxon>
        <taxon>Ecdysozoa</taxon>
        <taxon>Nematoda</taxon>
        <taxon>Chromadorea</taxon>
        <taxon>Rhabditida</taxon>
        <taxon>Rhabditina</taxon>
        <taxon>Rhabditomorpha</taxon>
        <taxon>Strongyloidea</taxon>
        <taxon>Ancylostomatidae</taxon>
        <taxon>Ancylostomatinae</taxon>
        <taxon>Ancylostoma</taxon>
    </lineage>
</organism>
<dbReference type="Proteomes" id="UP000024635">
    <property type="component" value="Unassembled WGS sequence"/>
</dbReference>
<dbReference type="PANTHER" id="PTHR23022">
    <property type="entry name" value="TRANSPOSABLE ELEMENT-RELATED"/>
    <property type="match status" value="1"/>
</dbReference>
<dbReference type="InterPro" id="IPR038717">
    <property type="entry name" value="Tc1-like_DDE_dom"/>
</dbReference>
<dbReference type="PANTHER" id="PTHR23022:SF134">
    <property type="entry name" value="TRANSPOSABLE ELEMENT TC1 TRANSPOSASE"/>
    <property type="match status" value="1"/>
</dbReference>
<dbReference type="InterPro" id="IPR036397">
    <property type="entry name" value="RNaseH_sf"/>
</dbReference>
<protein>
    <recommendedName>
        <fullName evidence="1">Tc1-like transposase DDE domain-containing protein</fullName>
    </recommendedName>
</protein>
<dbReference type="InterPro" id="IPR052338">
    <property type="entry name" value="Transposase_5"/>
</dbReference>
<evidence type="ECO:0000313" key="2">
    <source>
        <dbReference type="EMBL" id="EYC37827.1"/>
    </source>
</evidence>
<dbReference type="GO" id="GO:0003676">
    <property type="term" value="F:nucleic acid binding"/>
    <property type="evidence" value="ECO:0007669"/>
    <property type="project" value="InterPro"/>
</dbReference>
<evidence type="ECO:0000259" key="1">
    <source>
        <dbReference type="Pfam" id="PF13358"/>
    </source>
</evidence>
<evidence type="ECO:0000313" key="3">
    <source>
        <dbReference type="Proteomes" id="UP000024635"/>
    </source>
</evidence>
<keyword evidence="3" id="KW-1185">Reference proteome</keyword>
<dbReference type="Pfam" id="PF13358">
    <property type="entry name" value="DDE_3"/>
    <property type="match status" value="1"/>
</dbReference>
<dbReference type="Gene3D" id="3.30.420.10">
    <property type="entry name" value="Ribonuclease H-like superfamily/Ribonuclease H"/>
    <property type="match status" value="1"/>
</dbReference>
<dbReference type="AlphaFoldDB" id="A0A016WEV9"/>
<dbReference type="OrthoDB" id="5854164at2759"/>
<comment type="caution">
    <text evidence="2">The sequence shown here is derived from an EMBL/GenBank/DDBJ whole genome shotgun (WGS) entry which is preliminary data.</text>
</comment>
<name>A0A016WEV9_9BILA</name>
<sequence length="283" mass="33296">MEYQHIILPLHRQGKSVRFITAEIKKIDESMTYYAVRRFIRKFDNYASQKKKEYTPRLYGAQFDHIKSVIENSYSRDSSTTCKEIANTLRMQNIHISASQIQRYRCNIGFKRTTTKYCHTIREQNKVARVVFAQDMIARNESFYDCIFTDECTVQIDCTTRFCFVREGDSFARLRSRAKHPGKVHVWGGISCRGATQIAILSGNTRINSEFYCRIIERLYLPFLSNRYRGYARLVQDNAPPHISAFTRQKLQDWNVEVLKWPAESPDLNPIELVWGNMKTFIR</sequence>
<reference evidence="3" key="1">
    <citation type="journal article" date="2015" name="Nat. Genet.">
        <title>The genome and transcriptome of the zoonotic hookworm Ancylostoma ceylanicum identify infection-specific gene families.</title>
        <authorList>
            <person name="Schwarz E.M."/>
            <person name="Hu Y."/>
            <person name="Antoshechkin I."/>
            <person name="Miller M.M."/>
            <person name="Sternberg P.W."/>
            <person name="Aroian R.V."/>
        </authorList>
    </citation>
    <scope>NUCLEOTIDE SEQUENCE</scope>
    <source>
        <strain evidence="3">HY135</strain>
    </source>
</reference>
<gene>
    <name evidence="2" type="primary">Acey_s0763.g2143</name>
    <name evidence="2" type="ORF">Y032_0763g2143</name>
</gene>
<feature type="domain" description="Tc1-like transposase DDE" evidence="1">
    <location>
        <begin position="146"/>
        <end position="280"/>
    </location>
</feature>
<proteinExistence type="predicted"/>
<dbReference type="EMBL" id="JARK01000363">
    <property type="protein sequence ID" value="EYC37827.1"/>
    <property type="molecule type" value="Genomic_DNA"/>
</dbReference>
<accession>A0A016WEV9</accession>
<dbReference type="STRING" id="53326.A0A016WEV9"/>